<evidence type="ECO:0000313" key="7">
    <source>
        <dbReference type="Proteomes" id="UP000679749"/>
    </source>
</evidence>
<evidence type="ECO:0000313" key="6">
    <source>
        <dbReference type="EMBL" id="MBS4214563.1"/>
    </source>
</evidence>
<evidence type="ECO:0000256" key="4">
    <source>
        <dbReference type="ARBA" id="ARBA00023136"/>
    </source>
</evidence>
<dbReference type="Proteomes" id="UP000679749">
    <property type="component" value="Unassembled WGS sequence"/>
</dbReference>
<dbReference type="PANTHER" id="PTHR35529">
    <property type="entry name" value="MANGANESE EFFLUX PUMP MNTP-RELATED"/>
    <property type="match status" value="1"/>
</dbReference>
<comment type="caution">
    <text evidence="6">The sequence shown here is derived from an EMBL/GenBank/DDBJ whole genome shotgun (WGS) entry which is preliminary data.</text>
</comment>
<name>A0A942U990_9BACI</name>
<evidence type="ECO:0000256" key="1">
    <source>
        <dbReference type="ARBA" id="ARBA00022475"/>
    </source>
</evidence>
<organism evidence="6 7">
    <name type="scientific">Neobacillus rhizophilus</name>
    <dbReference type="NCBI Taxonomy" id="2833579"/>
    <lineage>
        <taxon>Bacteria</taxon>
        <taxon>Bacillati</taxon>
        <taxon>Bacillota</taxon>
        <taxon>Bacilli</taxon>
        <taxon>Bacillales</taxon>
        <taxon>Bacillaceae</taxon>
        <taxon>Neobacillus</taxon>
    </lineage>
</organism>
<accession>A0A942U990</accession>
<keyword evidence="1" id="KW-1003">Cell membrane</keyword>
<evidence type="ECO:0000256" key="3">
    <source>
        <dbReference type="ARBA" id="ARBA00022989"/>
    </source>
</evidence>
<keyword evidence="2 5" id="KW-0812">Transmembrane</keyword>
<dbReference type="InterPro" id="IPR003810">
    <property type="entry name" value="Mntp/YtaF"/>
</dbReference>
<protein>
    <submittedName>
        <fullName evidence="6">Manganese efflux pump</fullName>
    </submittedName>
</protein>
<dbReference type="PANTHER" id="PTHR35529:SF2">
    <property type="entry name" value="SPORULATION PROTEIN YTAF-RELATED"/>
    <property type="match status" value="1"/>
</dbReference>
<keyword evidence="3 5" id="KW-1133">Transmembrane helix</keyword>
<dbReference type="Pfam" id="PF02659">
    <property type="entry name" value="Mntp"/>
    <property type="match status" value="1"/>
</dbReference>
<evidence type="ECO:0000256" key="2">
    <source>
        <dbReference type="ARBA" id="ARBA00022692"/>
    </source>
</evidence>
<dbReference type="EMBL" id="JAGYPF010000004">
    <property type="protein sequence ID" value="MBS4214563.1"/>
    <property type="molecule type" value="Genomic_DNA"/>
</dbReference>
<reference evidence="6" key="1">
    <citation type="submission" date="2021-05" db="EMBL/GenBank/DDBJ databases">
        <title>Novel Bacillus species.</title>
        <authorList>
            <person name="Liu G."/>
        </authorList>
    </citation>
    <scope>NUCLEOTIDE SEQUENCE</scope>
    <source>
        <strain evidence="6">FJAT-49825</strain>
    </source>
</reference>
<feature type="transmembrane region" description="Helical" evidence="5">
    <location>
        <begin position="65"/>
        <end position="83"/>
    </location>
</feature>
<gene>
    <name evidence="6" type="ORF">KHA99_19120</name>
</gene>
<dbReference type="AlphaFoldDB" id="A0A942U990"/>
<keyword evidence="7" id="KW-1185">Reference proteome</keyword>
<proteinExistence type="predicted"/>
<feature type="transmembrane region" description="Helical" evidence="5">
    <location>
        <begin position="33"/>
        <end position="53"/>
    </location>
</feature>
<evidence type="ECO:0000256" key="5">
    <source>
        <dbReference type="SAM" id="Phobius"/>
    </source>
</evidence>
<keyword evidence="4 5" id="KW-0472">Membrane</keyword>
<sequence length="84" mass="8681">MISVKESILLGFALAINCLVMGLGAGITGLSPVLTTNSIGLFSVLSIWSGVKLGGEICGMNVGKYSNFVAGILLIMIGVYEMIV</sequence>
<feature type="transmembrane region" description="Helical" evidence="5">
    <location>
        <begin position="7"/>
        <end position="27"/>
    </location>
</feature>